<keyword evidence="1" id="KW-0805">Transcription regulation</keyword>
<dbReference type="SMART" id="SM00448">
    <property type="entry name" value="REC"/>
    <property type="match status" value="1"/>
</dbReference>
<dbReference type="Pfam" id="PF00072">
    <property type="entry name" value="Response_reg"/>
    <property type="match status" value="1"/>
</dbReference>
<keyword evidence="3" id="KW-0804">Transcription</keyword>
<protein>
    <submittedName>
        <fullName evidence="7">Helix-turn-helix domain-containing protein</fullName>
    </submittedName>
</protein>
<evidence type="ECO:0000256" key="4">
    <source>
        <dbReference type="PROSITE-ProRule" id="PRU00169"/>
    </source>
</evidence>
<keyword evidence="8" id="KW-1185">Reference proteome</keyword>
<comment type="caution">
    <text evidence="7">The sequence shown here is derived from an EMBL/GenBank/DDBJ whole genome shotgun (WGS) entry which is preliminary data.</text>
</comment>
<proteinExistence type="predicted"/>
<dbReference type="Pfam" id="PF12833">
    <property type="entry name" value="HTH_18"/>
    <property type="match status" value="1"/>
</dbReference>
<dbReference type="SMART" id="SM00342">
    <property type="entry name" value="HTH_ARAC"/>
    <property type="match status" value="1"/>
</dbReference>
<dbReference type="PROSITE" id="PS50110">
    <property type="entry name" value="RESPONSE_REGULATORY"/>
    <property type="match status" value="1"/>
</dbReference>
<keyword evidence="4" id="KW-0597">Phosphoprotein</keyword>
<dbReference type="PROSITE" id="PS00041">
    <property type="entry name" value="HTH_ARAC_FAMILY_1"/>
    <property type="match status" value="1"/>
</dbReference>
<dbReference type="PROSITE" id="PS01124">
    <property type="entry name" value="HTH_ARAC_FAMILY_2"/>
    <property type="match status" value="1"/>
</dbReference>
<name>A0ABT2UDB8_9BACL</name>
<dbReference type="PANTHER" id="PTHR43280:SF2">
    <property type="entry name" value="HTH-TYPE TRANSCRIPTIONAL REGULATOR EXSA"/>
    <property type="match status" value="1"/>
</dbReference>
<feature type="domain" description="Response regulatory" evidence="6">
    <location>
        <begin position="2"/>
        <end position="119"/>
    </location>
</feature>
<dbReference type="PANTHER" id="PTHR43280">
    <property type="entry name" value="ARAC-FAMILY TRANSCRIPTIONAL REGULATOR"/>
    <property type="match status" value="1"/>
</dbReference>
<dbReference type="Gene3D" id="1.10.10.60">
    <property type="entry name" value="Homeodomain-like"/>
    <property type="match status" value="2"/>
</dbReference>
<dbReference type="InterPro" id="IPR001789">
    <property type="entry name" value="Sig_transdc_resp-reg_receiver"/>
</dbReference>
<dbReference type="Gene3D" id="3.40.50.2300">
    <property type="match status" value="1"/>
</dbReference>
<sequence length="495" mass="56422">MKIIIADDEHLIRLNIRYNLEKLNIHGLRIHEATDGFELLRELEQQLPDVAFVDIKMPLLGGLEAIEKGKLISPHTEFVILTGFSEFDYARKAIALRINEYLLKPVSLDQLKSVIHSIGELLTHKAAESHRLFALRIAEMIAAMAPVEDDRLRQDDMSCKLIAVCFDGMKATNHLTAEAWLEHARKCAEPYLGRHFHMTVVNSRDHEWVLVFGYDKAGETGSEYLVSCITDIRRMTVAWRKEQSSATQITLVTGSTFPFRTFFFAYGELQQLTCLRALSGTSVDYSQSFLKAITQDKPHYMPICALLVELARYERNQSPIEFGSTVEQLIALIETSRLHDNIRLIRAAGQYLRCAIGLSVEPDVDYSGLKSELLDYSKRMLGSRTDRSHIIRSIVAYTKAHYAEEISVAKVANLFDISPNYLSALFHKETGTRFVEYVTELRMKEAQRLLVATDLSVHEVTRKVGLYSTSHFSKLFAKYYGVSPQEYKRNTISNR</sequence>
<evidence type="ECO:0000256" key="3">
    <source>
        <dbReference type="ARBA" id="ARBA00023163"/>
    </source>
</evidence>
<accession>A0ABT2UDB8</accession>
<dbReference type="InterPro" id="IPR011006">
    <property type="entry name" value="CheY-like_superfamily"/>
</dbReference>
<dbReference type="InterPro" id="IPR020449">
    <property type="entry name" value="Tscrpt_reg_AraC-type_HTH"/>
</dbReference>
<evidence type="ECO:0000313" key="8">
    <source>
        <dbReference type="Proteomes" id="UP001652445"/>
    </source>
</evidence>
<dbReference type="EMBL" id="JAOQIO010000025">
    <property type="protein sequence ID" value="MCU6792595.1"/>
    <property type="molecule type" value="Genomic_DNA"/>
</dbReference>
<feature type="domain" description="HTH araC/xylS-type" evidence="5">
    <location>
        <begin position="392"/>
        <end position="490"/>
    </location>
</feature>
<dbReference type="CDD" id="cd17536">
    <property type="entry name" value="REC_YesN-like"/>
    <property type="match status" value="1"/>
</dbReference>
<keyword evidence="2" id="KW-0238">DNA-binding</keyword>
<dbReference type="InterPro" id="IPR018062">
    <property type="entry name" value="HTH_AraC-typ_CS"/>
</dbReference>
<evidence type="ECO:0000313" key="7">
    <source>
        <dbReference type="EMBL" id="MCU6792595.1"/>
    </source>
</evidence>
<dbReference type="SUPFAM" id="SSF46689">
    <property type="entry name" value="Homeodomain-like"/>
    <property type="match status" value="2"/>
</dbReference>
<reference evidence="7 8" key="1">
    <citation type="submission" date="2022-09" db="EMBL/GenBank/DDBJ databases">
        <authorList>
            <person name="Han X.L."/>
            <person name="Wang Q."/>
            <person name="Lu T."/>
        </authorList>
    </citation>
    <scope>NUCLEOTIDE SEQUENCE [LARGE SCALE GENOMIC DNA]</scope>
    <source>
        <strain evidence="7 8">WQ 127069</strain>
    </source>
</reference>
<gene>
    <name evidence="7" type="ORF">OB236_10725</name>
</gene>
<evidence type="ECO:0000259" key="5">
    <source>
        <dbReference type="PROSITE" id="PS01124"/>
    </source>
</evidence>
<dbReference type="InterPro" id="IPR009057">
    <property type="entry name" value="Homeodomain-like_sf"/>
</dbReference>
<evidence type="ECO:0000259" key="6">
    <source>
        <dbReference type="PROSITE" id="PS50110"/>
    </source>
</evidence>
<organism evidence="7 8">
    <name type="scientific">Paenibacillus baimaensis</name>
    <dbReference type="NCBI Taxonomy" id="2982185"/>
    <lineage>
        <taxon>Bacteria</taxon>
        <taxon>Bacillati</taxon>
        <taxon>Bacillota</taxon>
        <taxon>Bacilli</taxon>
        <taxon>Bacillales</taxon>
        <taxon>Paenibacillaceae</taxon>
        <taxon>Paenibacillus</taxon>
    </lineage>
</organism>
<feature type="modified residue" description="4-aspartylphosphate" evidence="4">
    <location>
        <position position="54"/>
    </location>
</feature>
<dbReference type="InterPro" id="IPR018060">
    <property type="entry name" value="HTH_AraC"/>
</dbReference>
<evidence type="ECO:0000256" key="1">
    <source>
        <dbReference type="ARBA" id="ARBA00023015"/>
    </source>
</evidence>
<dbReference type="PRINTS" id="PR00032">
    <property type="entry name" value="HTHARAC"/>
</dbReference>
<evidence type="ECO:0000256" key="2">
    <source>
        <dbReference type="ARBA" id="ARBA00023125"/>
    </source>
</evidence>
<dbReference type="RefSeq" id="WP_262683977.1">
    <property type="nucleotide sequence ID" value="NZ_JAOQIO010000025.1"/>
</dbReference>
<dbReference type="Proteomes" id="UP001652445">
    <property type="component" value="Unassembled WGS sequence"/>
</dbReference>
<dbReference type="SUPFAM" id="SSF52172">
    <property type="entry name" value="CheY-like"/>
    <property type="match status" value="1"/>
</dbReference>